<dbReference type="PROSITE" id="PS50072">
    <property type="entry name" value="CSA_PPIASE_2"/>
    <property type="match status" value="1"/>
</dbReference>
<evidence type="ECO:0000313" key="9">
    <source>
        <dbReference type="Proteomes" id="UP001476247"/>
    </source>
</evidence>
<evidence type="ECO:0000256" key="4">
    <source>
        <dbReference type="ARBA" id="ARBA00038509"/>
    </source>
</evidence>
<name>A0ABP9Y8Q4_9FUNG</name>
<dbReference type="InterPro" id="IPR002130">
    <property type="entry name" value="Cyclophilin-type_PPIase_dom"/>
</dbReference>
<dbReference type="Gene3D" id="2.40.100.10">
    <property type="entry name" value="Cyclophilin-like"/>
    <property type="match status" value="1"/>
</dbReference>
<dbReference type="PRINTS" id="PR00153">
    <property type="entry name" value="CSAPPISMRASE"/>
</dbReference>
<proteinExistence type="inferred from homology"/>
<comment type="catalytic activity">
    <reaction evidence="1">
        <text>[protein]-peptidylproline (omega=180) = [protein]-peptidylproline (omega=0)</text>
        <dbReference type="Rhea" id="RHEA:16237"/>
        <dbReference type="Rhea" id="RHEA-COMP:10747"/>
        <dbReference type="Rhea" id="RHEA-COMP:10748"/>
        <dbReference type="ChEBI" id="CHEBI:83833"/>
        <dbReference type="ChEBI" id="CHEBI:83834"/>
        <dbReference type="EC" id="5.2.1.8"/>
    </reaction>
</comment>
<dbReference type="InterPro" id="IPR020892">
    <property type="entry name" value="Cyclophilin-type_PPIase_CS"/>
</dbReference>
<dbReference type="PANTHER" id="PTHR45625:SF6">
    <property type="entry name" value="SPLICEOSOME-ASSOCIATED PROTEIN CWC27 HOMOLOG"/>
    <property type="match status" value="1"/>
</dbReference>
<evidence type="ECO:0000256" key="2">
    <source>
        <dbReference type="ARBA" id="ARBA00004123"/>
    </source>
</evidence>
<dbReference type="InterPro" id="IPR044666">
    <property type="entry name" value="Cyclophilin_A-like"/>
</dbReference>
<dbReference type="SUPFAM" id="SSF50891">
    <property type="entry name" value="Cyclophilin-like"/>
    <property type="match status" value="1"/>
</dbReference>
<comment type="subcellular location">
    <subcellularLocation>
        <location evidence="2">Nucleus</location>
    </subcellularLocation>
</comment>
<comment type="caution">
    <text evidence="8">The sequence shown here is derived from an EMBL/GenBank/DDBJ whole genome shotgun (WGS) entry which is preliminary data.</text>
</comment>
<accession>A0ABP9Y8Q4</accession>
<dbReference type="CDD" id="cd01925">
    <property type="entry name" value="cyclophilin_CeCYP16-like"/>
    <property type="match status" value="1"/>
</dbReference>
<dbReference type="PROSITE" id="PS00170">
    <property type="entry name" value="CSA_PPIASE_1"/>
    <property type="match status" value="1"/>
</dbReference>
<sequence>MSNIYALEPHTNGKVILHTTSGDIEIELWGKEAPRATRNFIQLCLEGYYDNTIFHRVIPDFLVQGGDPTGTGQGGESIYEEGFPDEFHSRLRFNRRGLVGLANTGQDDNGSQFFITLDRADDLTKKHTLFGRVAGDTLFNVMKMTELELDENERPLYPPRIKSAEVVLNPFDDIIPRITAEEKRVAKLMDRKKLEAEQLKEKRKGAKKRLNLLSFGEEAEEFEPPASEKKKMKSTYDFMENAVPPPKELLEELKQASPKEEKKAETVVSIQEKLKEKVRAAEERRKLAKEEEEKAKKEEEKRIETPAEQRLNTIEKLKQDIRDISKITEEPVVETKQKKKSLVELEREKYMFTNKTKKKKKSNEKVDDSDAFEKLMAFTSKLSKAKPESNSSEKKETKICKLHDIPNCESCFDVTGMEIDDTDDGWISHKLVFDKDLKGKDLMQRRETVDDYVVIDPRDREAKAKQEEFDKKRHLKSKVGPAFRREDDRKLHDYKRRDDGGRRDDYNDSKRSRYNDDKRR</sequence>
<feature type="region of interest" description="Disordered" evidence="6">
    <location>
        <begin position="463"/>
        <end position="520"/>
    </location>
</feature>
<organism evidence="8 9">
    <name type="scientific">Helicostylum pulchrum</name>
    <dbReference type="NCBI Taxonomy" id="562976"/>
    <lineage>
        <taxon>Eukaryota</taxon>
        <taxon>Fungi</taxon>
        <taxon>Fungi incertae sedis</taxon>
        <taxon>Mucoromycota</taxon>
        <taxon>Mucoromycotina</taxon>
        <taxon>Mucoromycetes</taxon>
        <taxon>Mucorales</taxon>
        <taxon>Mucorineae</taxon>
        <taxon>Mucoraceae</taxon>
        <taxon>Helicostylum</taxon>
    </lineage>
</organism>
<dbReference type="Pfam" id="PF00160">
    <property type="entry name" value="Pro_isomerase"/>
    <property type="match status" value="1"/>
</dbReference>
<dbReference type="InterPro" id="IPR029000">
    <property type="entry name" value="Cyclophilin-like_dom_sf"/>
</dbReference>
<feature type="coiled-coil region" evidence="5">
    <location>
        <begin position="182"/>
        <end position="209"/>
    </location>
</feature>
<evidence type="ECO:0000259" key="7">
    <source>
        <dbReference type="PROSITE" id="PS50072"/>
    </source>
</evidence>
<feature type="compositionally biased region" description="Basic and acidic residues" evidence="6">
    <location>
        <begin position="483"/>
        <end position="520"/>
    </location>
</feature>
<dbReference type="GO" id="GO:0016853">
    <property type="term" value="F:isomerase activity"/>
    <property type="evidence" value="ECO:0007669"/>
    <property type="project" value="UniProtKB-KW"/>
</dbReference>
<feature type="domain" description="PPIase cyclophilin-type" evidence="7">
    <location>
        <begin position="18"/>
        <end position="166"/>
    </location>
</feature>
<evidence type="ECO:0000256" key="1">
    <source>
        <dbReference type="ARBA" id="ARBA00000971"/>
    </source>
</evidence>
<keyword evidence="5" id="KW-0175">Coiled coil</keyword>
<protein>
    <submittedName>
        <fullName evidence="8">Peptidyl-prolyl isomerase cwc27</fullName>
    </submittedName>
</protein>
<dbReference type="EMBL" id="BAABUJ010000027">
    <property type="protein sequence ID" value="GAA5803359.1"/>
    <property type="molecule type" value="Genomic_DNA"/>
</dbReference>
<keyword evidence="9" id="KW-1185">Reference proteome</keyword>
<feature type="region of interest" description="Disordered" evidence="6">
    <location>
        <begin position="282"/>
        <end position="304"/>
    </location>
</feature>
<reference evidence="8 9" key="1">
    <citation type="submission" date="2024-04" db="EMBL/GenBank/DDBJ databases">
        <title>genome sequences of Mucor flavus KT1a and Helicostylum pulchrum KT1b strains isolation_sourced from the surface of a dry-aged beef.</title>
        <authorList>
            <person name="Toyotome T."/>
            <person name="Hosono M."/>
            <person name="Torimaru M."/>
            <person name="Fukuda K."/>
            <person name="Mikami N."/>
        </authorList>
    </citation>
    <scope>NUCLEOTIDE SEQUENCE [LARGE SCALE GENOMIC DNA]</scope>
    <source>
        <strain evidence="8 9">KT1b</strain>
    </source>
</reference>
<evidence type="ECO:0000256" key="6">
    <source>
        <dbReference type="SAM" id="MobiDB-lite"/>
    </source>
</evidence>
<gene>
    <name evidence="8" type="primary">CWC27</name>
    <name evidence="8" type="ORF">HPULCUR_008838</name>
</gene>
<comment type="similarity">
    <text evidence="4">Belongs to the cyclophilin-type PPIase family. CWC27 subfamily.</text>
</comment>
<keyword evidence="8" id="KW-0413">Isomerase</keyword>
<evidence type="ECO:0000313" key="8">
    <source>
        <dbReference type="EMBL" id="GAA5803359.1"/>
    </source>
</evidence>
<evidence type="ECO:0000256" key="3">
    <source>
        <dbReference type="ARBA" id="ARBA00023242"/>
    </source>
</evidence>
<dbReference type="PANTHER" id="PTHR45625">
    <property type="entry name" value="PEPTIDYL-PROLYL CIS-TRANS ISOMERASE-RELATED"/>
    <property type="match status" value="1"/>
</dbReference>
<keyword evidence="3" id="KW-0539">Nucleus</keyword>
<dbReference type="Proteomes" id="UP001476247">
    <property type="component" value="Unassembled WGS sequence"/>
</dbReference>
<evidence type="ECO:0000256" key="5">
    <source>
        <dbReference type="SAM" id="Coils"/>
    </source>
</evidence>